<reference evidence="1" key="1">
    <citation type="submission" date="2022-07" db="EMBL/GenBank/DDBJ databases">
        <title>Diversity of ethanolamine utilization by human commensal Escherichia coli.</title>
        <authorList>
            <person name="Jubelin G."/>
        </authorList>
    </citation>
    <scope>NUCLEOTIDE SEQUENCE</scope>
    <source>
        <strain evidence="1">S1</strain>
    </source>
</reference>
<proteinExistence type="predicted"/>
<comment type="caution">
    <text evidence="1">The sequence shown here is derived from an EMBL/GenBank/DDBJ whole genome shotgun (WGS) entry which is preliminary data.</text>
</comment>
<evidence type="ECO:0000313" key="1">
    <source>
        <dbReference type="EMBL" id="MCR6674564.1"/>
    </source>
</evidence>
<sequence>MSGSNLYYIYLDTKIIGALEQLIGYFQTQVFDSNKCIEVVCKYYKEIADTFQRVFIKHNIPFRFVRKQSDYKLDKGKVVLYLFNAQSNCKLVANRDLVHIFVTHGESHKLASIKPIIRIYDYVVTSGNVGIDRFLKSGVFTPYDVQSGRIITLGDTFLGNNEFHYNFNSNALVYAPTWEGGVPEENYCSLQDVNIKKIINFCKREVIKCVYIKPHPNLGHRDKDYISQLNLAIKTFRENGIVVFVCTSKNKKFNIFKFLLTAKNGCVKKINDWGAVKFAITDISAMEMQFIRKKIPCLTLIDSKYANELYIPKRLDTYVSKTFFDINDCLSYDSDLEKIRDELFDYFITYPSEDIARMSYSNRIQWLCQHTTRLMHKRNKFLKENY</sequence>
<dbReference type="Proteomes" id="UP001206878">
    <property type="component" value="Unassembled WGS sequence"/>
</dbReference>
<name>A0AAW5MDP2_9ESCH</name>
<dbReference type="AlphaFoldDB" id="A0AAW5MDP2"/>
<evidence type="ECO:0000313" key="2">
    <source>
        <dbReference type="Proteomes" id="UP001206878"/>
    </source>
</evidence>
<accession>A0AAW5MDP2</accession>
<dbReference type="EMBL" id="JANPXH010000002">
    <property type="protein sequence ID" value="MCR6674564.1"/>
    <property type="molecule type" value="Genomic_DNA"/>
</dbReference>
<protein>
    <submittedName>
        <fullName evidence="1">Uncharacterized protein</fullName>
    </submittedName>
</protein>
<gene>
    <name evidence="1" type="ORF">NVV43_02945</name>
</gene>
<organism evidence="1 2">
    <name type="scientific">Escherichia marmotae</name>
    <dbReference type="NCBI Taxonomy" id="1499973"/>
    <lineage>
        <taxon>Bacteria</taxon>
        <taxon>Pseudomonadati</taxon>
        <taxon>Pseudomonadota</taxon>
        <taxon>Gammaproteobacteria</taxon>
        <taxon>Enterobacterales</taxon>
        <taxon>Enterobacteriaceae</taxon>
        <taxon>Escherichia</taxon>
    </lineage>
</organism>